<dbReference type="OrthoDB" id="5289395at2"/>
<evidence type="ECO:0000256" key="1">
    <source>
        <dbReference type="SAM" id="SignalP"/>
    </source>
</evidence>
<evidence type="ECO:0000259" key="2">
    <source>
        <dbReference type="PROSITE" id="PS51782"/>
    </source>
</evidence>
<evidence type="ECO:0000313" key="3">
    <source>
        <dbReference type="EMBL" id="AGH95106.1"/>
    </source>
</evidence>
<dbReference type="CDD" id="cd16894">
    <property type="entry name" value="MltD-like"/>
    <property type="match status" value="1"/>
</dbReference>
<dbReference type="PATRIC" id="fig|1184267.3.peg.899"/>
<dbReference type="PROSITE" id="PS51257">
    <property type="entry name" value="PROKAR_LIPOPROTEIN"/>
    <property type="match status" value="1"/>
</dbReference>
<reference evidence="3 4" key="1">
    <citation type="journal article" date="2013" name="ISME J.">
        <title>By their genes ye shall know them: genomic signatures of predatory bacteria.</title>
        <authorList>
            <person name="Pasternak Z."/>
            <person name="Pietrokovski S."/>
            <person name="Rotem O."/>
            <person name="Gophna U."/>
            <person name="Lurie-Weinberger M.N."/>
            <person name="Jurkevitch E."/>
        </authorList>
    </citation>
    <scope>NUCLEOTIDE SEQUENCE [LARGE SCALE GENOMIC DNA]</scope>
    <source>
        <strain evidence="3 4">JSS</strain>
    </source>
</reference>
<dbReference type="AlphaFoldDB" id="M4VAR1"/>
<dbReference type="RefSeq" id="WP_015469596.1">
    <property type="nucleotide sequence ID" value="NC_020813.1"/>
</dbReference>
<dbReference type="InterPro" id="IPR023346">
    <property type="entry name" value="Lysozyme-like_dom_sf"/>
</dbReference>
<dbReference type="EMBL" id="CP003537">
    <property type="protein sequence ID" value="AGH95106.1"/>
    <property type="molecule type" value="Genomic_DNA"/>
</dbReference>
<dbReference type="HOGENOM" id="CLU_009520_1_3_7"/>
<dbReference type="InterPro" id="IPR008258">
    <property type="entry name" value="Transglycosylase_SLT_dom_1"/>
</dbReference>
<feature type="domain" description="LysM" evidence="2">
    <location>
        <begin position="339"/>
        <end position="383"/>
    </location>
</feature>
<keyword evidence="4" id="KW-1185">Reference proteome</keyword>
<feature type="chain" id="PRO_5004060077" evidence="1">
    <location>
        <begin position="21"/>
        <end position="466"/>
    </location>
</feature>
<sequence length="466" mass="53400">MLKHLTIVILLALLSSCSHTNSSPHDGQTSDQLSSADSIGHFRVSEDAKEEKQAQKRPDQQVEELEDIPVEINANVNKWIDYFQNRGRVHMERYLRRSTRYESLMKKVLRDNKLPEDLFYIALIESGFSAQAFSHASAVGYWQFIRGTGKRYKLDINQLVDERRDPVLSTQAAADYFKDLYQRFDSWYLAMAAYNVGEGRVERVIKKYKTKDFWTLIKNRRALPAETANYVPKYIAAKLIAKNPDQYGFEGIDYMPPIEFDHVTLDEPVNLRLMAEKMNINYEDFKALNPKFKGEVAPLEKDQTLGLRIPPGSYEAAVIAAKESTVDKVVYIADQKEIQPYRVRKGDTFSTIARKYRTTVAYLRDINDFPRKRQLRAGQRIFVPDRTPLNVKRPSLAKKSTAKRAPVASKRQPAKYHIVKKGENLATIAKKYSSSVADIKKANNIKSRSVLKIGTKIVVPDTNKKL</sequence>
<dbReference type="SUPFAM" id="SSF54106">
    <property type="entry name" value="LysM domain"/>
    <property type="match status" value="2"/>
</dbReference>
<dbReference type="KEGG" id="bex:A11Q_890"/>
<dbReference type="SMART" id="SM00257">
    <property type="entry name" value="LysM"/>
    <property type="match status" value="2"/>
</dbReference>
<dbReference type="PANTHER" id="PTHR33734:SF22">
    <property type="entry name" value="MEMBRANE-BOUND LYTIC MUREIN TRANSGLYCOSYLASE D"/>
    <property type="match status" value="1"/>
</dbReference>
<name>M4VAR1_9BACT</name>
<proteinExistence type="predicted"/>
<dbReference type="Gene3D" id="3.10.350.10">
    <property type="entry name" value="LysM domain"/>
    <property type="match status" value="2"/>
</dbReference>
<evidence type="ECO:0000313" key="4">
    <source>
        <dbReference type="Proteomes" id="UP000012040"/>
    </source>
</evidence>
<dbReference type="Gene3D" id="1.10.530.10">
    <property type="match status" value="1"/>
</dbReference>
<gene>
    <name evidence="3" type="ORF">A11Q_890</name>
</gene>
<dbReference type="CDD" id="cd00118">
    <property type="entry name" value="LysM"/>
    <property type="match status" value="2"/>
</dbReference>
<organism evidence="3 4">
    <name type="scientific">Pseudobdellovibrio exovorus JSS</name>
    <dbReference type="NCBI Taxonomy" id="1184267"/>
    <lineage>
        <taxon>Bacteria</taxon>
        <taxon>Pseudomonadati</taxon>
        <taxon>Bdellovibrionota</taxon>
        <taxon>Bdellovibrionia</taxon>
        <taxon>Bdellovibrionales</taxon>
        <taxon>Pseudobdellovibrionaceae</taxon>
        <taxon>Pseudobdellovibrio</taxon>
    </lineage>
</organism>
<dbReference type="eggNOG" id="COG0741">
    <property type="taxonomic scope" value="Bacteria"/>
</dbReference>
<dbReference type="Pfam" id="PF01464">
    <property type="entry name" value="SLT"/>
    <property type="match status" value="1"/>
</dbReference>
<dbReference type="Pfam" id="PF01476">
    <property type="entry name" value="LysM"/>
    <property type="match status" value="2"/>
</dbReference>
<protein>
    <submittedName>
        <fullName evidence="3">Membrane-bound lytic murein transglycosylase D</fullName>
    </submittedName>
</protein>
<dbReference type="PROSITE" id="PS51782">
    <property type="entry name" value="LYSM"/>
    <property type="match status" value="2"/>
</dbReference>
<accession>M4VAR1</accession>
<dbReference type="GO" id="GO:0008932">
    <property type="term" value="F:lytic endotransglycosylase activity"/>
    <property type="evidence" value="ECO:0007669"/>
    <property type="project" value="TreeGrafter"/>
</dbReference>
<dbReference type="SUPFAM" id="SSF53955">
    <property type="entry name" value="Lysozyme-like"/>
    <property type="match status" value="1"/>
</dbReference>
<keyword evidence="1" id="KW-0732">Signal</keyword>
<dbReference type="Proteomes" id="UP000012040">
    <property type="component" value="Chromosome"/>
</dbReference>
<dbReference type="InterPro" id="IPR018392">
    <property type="entry name" value="LysM"/>
</dbReference>
<feature type="domain" description="LysM" evidence="2">
    <location>
        <begin position="415"/>
        <end position="459"/>
    </location>
</feature>
<dbReference type="eggNOG" id="COG1388">
    <property type="taxonomic scope" value="Bacteria"/>
</dbReference>
<dbReference type="STRING" id="1184267.A11Q_890"/>
<feature type="signal peptide" evidence="1">
    <location>
        <begin position="1"/>
        <end position="20"/>
    </location>
</feature>
<dbReference type="PANTHER" id="PTHR33734">
    <property type="entry name" value="LYSM DOMAIN-CONTAINING GPI-ANCHORED PROTEIN 2"/>
    <property type="match status" value="1"/>
</dbReference>
<dbReference type="InterPro" id="IPR036779">
    <property type="entry name" value="LysM_dom_sf"/>
</dbReference>